<dbReference type="PANTHER" id="PTHR47481:SF31">
    <property type="entry name" value="OS01G0873500 PROTEIN"/>
    <property type="match status" value="1"/>
</dbReference>
<accession>A0AAD8VLR6</accession>
<dbReference type="Proteomes" id="UP001231189">
    <property type="component" value="Unassembled WGS sequence"/>
</dbReference>
<protein>
    <recommendedName>
        <fullName evidence="3">CCHC-type domain-containing protein</fullName>
    </recommendedName>
</protein>
<feature type="region of interest" description="Disordered" evidence="2">
    <location>
        <begin position="50"/>
        <end position="70"/>
    </location>
</feature>
<reference evidence="4" key="1">
    <citation type="submission" date="2023-07" db="EMBL/GenBank/DDBJ databases">
        <title>A chromosome-level genome assembly of Lolium multiflorum.</title>
        <authorList>
            <person name="Chen Y."/>
            <person name="Copetti D."/>
            <person name="Kolliker R."/>
            <person name="Studer B."/>
        </authorList>
    </citation>
    <scope>NUCLEOTIDE SEQUENCE</scope>
    <source>
        <strain evidence="4">02402/16</strain>
        <tissue evidence="4">Leaf</tissue>
    </source>
</reference>
<dbReference type="InterPro" id="IPR001878">
    <property type="entry name" value="Znf_CCHC"/>
</dbReference>
<dbReference type="PROSITE" id="PS50158">
    <property type="entry name" value="ZF_CCHC"/>
    <property type="match status" value="1"/>
</dbReference>
<sequence length="522" mass="57620">MASSSSLVPINLGNPPTEKLTRQNFPLWRSMVLPAIRGAQLVGLLDGSDAEPAKELPPSAAENAADDQAQPVPSPAYAAWLARDQSVLSYLLQSLSLEILPHVHQIEHSAGVWKALEEMFAAQSEARVTNLLVALANTKKLQMTTSEFLTKMQGFADELVSAGHPLQDRQLVSYILAGLGSGYNSLVAALGVAPTPISLSMLYSQLHAYDQRQEMLNASPSEDFETSANVASRQRRQQYYSNNGSGNSCGDRRDERRDERRDGRRDNRPPHQGRGGGRGPPGGGRGRGRGRRRTTPWVNVTCQICDKEGHYAKDCWSRYEEADSYGEKEINAAYGVDTNWYQDSGATHHITGELNNLSMRDTYKGYDKVNTANGQGRFSARISIGIDANLVGSHACHDKQQQQLCTPLVRAHVAPNRGPRQSISRSADGARIFCGRLAVRVFVCLSIGHTAARRRSGSARACATLDTCRILCHCCSRIFCAAQYYSLRCGCLHTSYYTRIVRNCQTSSIQRWHCQMDFVMHI</sequence>
<feature type="compositionally biased region" description="Gly residues" evidence="2">
    <location>
        <begin position="273"/>
        <end position="285"/>
    </location>
</feature>
<dbReference type="PANTHER" id="PTHR47481">
    <property type="match status" value="1"/>
</dbReference>
<proteinExistence type="predicted"/>
<feature type="compositionally biased region" description="Basic and acidic residues" evidence="2">
    <location>
        <begin position="250"/>
        <end position="269"/>
    </location>
</feature>
<dbReference type="Gene3D" id="4.10.60.10">
    <property type="entry name" value="Zinc finger, CCHC-type"/>
    <property type="match status" value="1"/>
</dbReference>
<keyword evidence="5" id="KW-1185">Reference proteome</keyword>
<evidence type="ECO:0000259" key="3">
    <source>
        <dbReference type="PROSITE" id="PS50158"/>
    </source>
</evidence>
<dbReference type="GO" id="GO:0008270">
    <property type="term" value="F:zinc ion binding"/>
    <property type="evidence" value="ECO:0007669"/>
    <property type="project" value="UniProtKB-KW"/>
</dbReference>
<dbReference type="EMBL" id="JAUUTY010000007">
    <property type="protein sequence ID" value="KAK1610011.1"/>
    <property type="molecule type" value="Genomic_DNA"/>
</dbReference>
<feature type="region of interest" description="Disordered" evidence="2">
    <location>
        <begin position="219"/>
        <end position="293"/>
    </location>
</feature>
<name>A0AAD8VLR6_LOLMU</name>
<feature type="domain" description="CCHC-type" evidence="3">
    <location>
        <begin position="302"/>
        <end position="315"/>
    </location>
</feature>
<dbReference type="InterPro" id="IPR036875">
    <property type="entry name" value="Znf_CCHC_sf"/>
</dbReference>
<organism evidence="4 5">
    <name type="scientific">Lolium multiflorum</name>
    <name type="common">Italian ryegrass</name>
    <name type="synonym">Lolium perenne subsp. multiflorum</name>
    <dbReference type="NCBI Taxonomy" id="4521"/>
    <lineage>
        <taxon>Eukaryota</taxon>
        <taxon>Viridiplantae</taxon>
        <taxon>Streptophyta</taxon>
        <taxon>Embryophyta</taxon>
        <taxon>Tracheophyta</taxon>
        <taxon>Spermatophyta</taxon>
        <taxon>Magnoliopsida</taxon>
        <taxon>Liliopsida</taxon>
        <taxon>Poales</taxon>
        <taxon>Poaceae</taxon>
        <taxon>BOP clade</taxon>
        <taxon>Pooideae</taxon>
        <taxon>Poodae</taxon>
        <taxon>Poeae</taxon>
        <taxon>Poeae Chloroplast Group 2 (Poeae type)</taxon>
        <taxon>Loliodinae</taxon>
        <taxon>Loliinae</taxon>
        <taxon>Lolium</taxon>
    </lineage>
</organism>
<evidence type="ECO:0000313" key="4">
    <source>
        <dbReference type="EMBL" id="KAK1610011.1"/>
    </source>
</evidence>
<keyword evidence="1" id="KW-0863">Zinc-finger</keyword>
<dbReference type="SUPFAM" id="SSF57756">
    <property type="entry name" value="Retrovirus zinc finger-like domains"/>
    <property type="match status" value="1"/>
</dbReference>
<evidence type="ECO:0000313" key="5">
    <source>
        <dbReference type="Proteomes" id="UP001231189"/>
    </source>
</evidence>
<dbReference type="AlphaFoldDB" id="A0AAD8VLR6"/>
<dbReference type="SMART" id="SM00343">
    <property type="entry name" value="ZnF_C2HC"/>
    <property type="match status" value="1"/>
</dbReference>
<comment type="caution">
    <text evidence="4">The sequence shown here is derived from an EMBL/GenBank/DDBJ whole genome shotgun (WGS) entry which is preliminary data.</text>
</comment>
<evidence type="ECO:0000256" key="2">
    <source>
        <dbReference type="SAM" id="MobiDB-lite"/>
    </source>
</evidence>
<dbReference type="Pfam" id="PF14223">
    <property type="entry name" value="Retrotran_gag_2"/>
    <property type="match status" value="1"/>
</dbReference>
<keyword evidence="1" id="KW-0862">Zinc</keyword>
<evidence type="ECO:0000256" key="1">
    <source>
        <dbReference type="PROSITE-ProRule" id="PRU00047"/>
    </source>
</evidence>
<feature type="compositionally biased region" description="Polar residues" evidence="2">
    <location>
        <begin position="219"/>
        <end position="248"/>
    </location>
</feature>
<gene>
    <name evidence="4" type="ORF">QYE76_033684</name>
</gene>
<keyword evidence="1" id="KW-0479">Metal-binding</keyword>
<dbReference type="GO" id="GO:0003676">
    <property type="term" value="F:nucleic acid binding"/>
    <property type="evidence" value="ECO:0007669"/>
    <property type="project" value="InterPro"/>
</dbReference>